<sequence length="274" mass="28790">MATRRSLLAALAGFVGGAGAATYTEYPERWDLPDSTPLPPIPEQEERTPMPTPEPGEAPDPDSLRGRARQEGLEARPGVVYLEIDRGGGRYGAGTGWVLDEGRIVTNGHVVGAATDVTCYTLAGERLEVEVVGTSQRPDVALLATDDPVPATLPTGSSDDLESDQPLVQVGHPGGVGYWVISLGRLRRGRGFGFVGGDQLVSTVPSAQGSSGSPLLNLDGEVVGLTYAGVPETTRRPGSAPEPSDPRVRESFEVDTDSLHVPVETVLETVADWG</sequence>
<dbReference type="InterPro" id="IPR001940">
    <property type="entry name" value="Peptidase_S1C"/>
</dbReference>
<dbReference type="GO" id="GO:0008233">
    <property type="term" value="F:peptidase activity"/>
    <property type="evidence" value="ECO:0007669"/>
    <property type="project" value="UniProtKB-KW"/>
</dbReference>
<feature type="region of interest" description="Disordered" evidence="3">
    <location>
        <begin position="26"/>
        <end position="65"/>
    </location>
</feature>
<keyword evidence="1" id="KW-0645">Protease</keyword>
<dbReference type="InterPro" id="IPR009003">
    <property type="entry name" value="Peptidase_S1_PA"/>
</dbReference>
<name>A0ABD5PDC7_9EURY</name>
<proteinExistence type="predicted"/>
<protein>
    <submittedName>
        <fullName evidence="4">Trypsin-like peptidase domain-containing protein</fullName>
    </submittedName>
</protein>
<dbReference type="PRINTS" id="PR00834">
    <property type="entry name" value="PROTEASES2C"/>
</dbReference>
<dbReference type="Pfam" id="PF13365">
    <property type="entry name" value="Trypsin_2"/>
    <property type="match status" value="1"/>
</dbReference>
<dbReference type="PANTHER" id="PTHR43343">
    <property type="entry name" value="PEPTIDASE S12"/>
    <property type="match status" value="1"/>
</dbReference>
<dbReference type="Gene3D" id="2.40.10.120">
    <property type="match status" value="1"/>
</dbReference>
<dbReference type="Proteomes" id="UP001595921">
    <property type="component" value="Unassembled WGS sequence"/>
</dbReference>
<dbReference type="PANTHER" id="PTHR43343:SF3">
    <property type="entry name" value="PROTEASE DO-LIKE 8, CHLOROPLASTIC"/>
    <property type="match status" value="1"/>
</dbReference>
<feature type="region of interest" description="Disordered" evidence="3">
    <location>
        <begin position="230"/>
        <end position="255"/>
    </location>
</feature>
<evidence type="ECO:0000256" key="1">
    <source>
        <dbReference type="ARBA" id="ARBA00022670"/>
    </source>
</evidence>
<organism evidence="4 5">
    <name type="scientific">Halobium salinum</name>
    <dbReference type="NCBI Taxonomy" id="1364940"/>
    <lineage>
        <taxon>Archaea</taxon>
        <taxon>Methanobacteriati</taxon>
        <taxon>Methanobacteriota</taxon>
        <taxon>Stenosarchaea group</taxon>
        <taxon>Halobacteria</taxon>
        <taxon>Halobacteriales</taxon>
        <taxon>Haloferacaceae</taxon>
        <taxon>Halobium</taxon>
    </lineage>
</organism>
<comment type="caution">
    <text evidence="4">The sequence shown here is derived from an EMBL/GenBank/DDBJ whole genome shotgun (WGS) entry which is preliminary data.</text>
</comment>
<evidence type="ECO:0000313" key="4">
    <source>
        <dbReference type="EMBL" id="MFC4358713.1"/>
    </source>
</evidence>
<dbReference type="SUPFAM" id="SSF50494">
    <property type="entry name" value="Trypsin-like serine proteases"/>
    <property type="match status" value="1"/>
</dbReference>
<evidence type="ECO:0000313" key="5">
    <source>
        <dbReference type="Proteomes" id="UP001595921"/>
    </source>
</evidence>
<dbReference type="GO" id="GO:0006508">
    <property type="term" value="P:proteolysis"/>
    <property type="evidence" value="ECO:0007669"/>
    <property type="project" value="UniProtKB-KW"/>
</dbReference>
<gene>
    <name evidence="4" type="ORF">ACFO0N_12250</name>
</gene>
<dbReference type="EMBL" id="JBHSDS010000006">
    <property type="protein sequence ID" value="MFC4358713.1"/>
    <property type="molecule type" value="Genomic_DNA"/>
</dbReference>
<reference evidence="4 5" key="1">
    <citation type="journal article" date="2019" name="Int. J. Syst. Evol. Microbiol.">
        <title>The Global Catalogue of Microorganisms (GCM) 10K type strain sequencing project: providing services to taxonomists for standard genome sequencing and annotation.</title>
        <authorList>
            <consortium name="The Broad Institute Genomics Platform"/>
            <consortium name="The Broad Institute Genome Sequencing Center for Infectious Disease"/>
            <person name="Wu L."/>
            <person name="Ma J."/>
        </authorList>
    </citation>
    <scope>NUCLEOTIDE SEQUENCE [LARGE SCALE GENOMIC DNA]</scope>
    <source>
        <strain evidence="4 5">CGMCC 1.12553</strain>
    </source>
</reference>
<evidence type="ECO:0000256" key="3">
    <source>
        <dbReference type="SAM" id="MobiDB-lite"/>
    </source>
</evidence>
<keyword evidence="5" id="KW-1185">Reference proteome</keyword>
<dbReference type="InterPro" id="IPR051201">
    <property type="entry name" value="Chloro_Bact_Ser_Proteases"/>
</dbReference>
<evidence type="ECO:0000256" key="2">
    <source>
        <dbReference type="ARBA" id="ARBA00022801"/>
    </source>
</evidence>
<dbReference type="RefSeq" id="WP_267623478.1">
    <property type="nucleotide sequence ID" value="NZ_JAODIW010000008.1"/>
</dbReference>
<dbReference type="AlphaFoldDB" id="A0ABD5PDC7"/>
<keyword evidence="2" id="KW-0378">Hydrolase</keyword>
<accession>A0ABD5PDC7</accession>